<dbReference type="GO" id="GO:0000049">
    <property type="term" value="F:tRNA binding"/>
    <property type="evidence" value="ECO:0007669"/>
    <property type="project" value="UniProtKB-KW"/>
</dbReference>
<keyword evidence="3 9" id="KW-0819">tRNA processing</keyword>
<evidence type="ECO:0000313" key="13">
    <source>
        <dbReference type="Proteomes" id="UP000052020"/>
    </source>
</evidence>
<keyword evidence="1 9" id="KW-0820">tRNA-binding</keyword>
<dbReference type="SUPFAM" id="SSF52402">
    <property type="entry name" value="Adenine nucleotide alpha hydrolases-like"/>
    <property type="match status" value="1"/>
</dbReference>
<feature type="domain" description="tRNA-specific 2-thiouridylase MnmA-like C-terminal" evidence="10">
    <location>
        <begin position="287"/>
        <end position="345"/>
    </location>
</feature>
<dbReference type="Proteomes" id="UP000052020">
    <property type="component" value="Unassembled WGS sequence"/>
</dbReference>
<dbReference type="InterPro" id="IPR023382">
    <property type="entry name" value="MnmA-like_central_sf"/>
</dbReference>
<evidence type="ECO:0000256" key="2">
    <source>
        <dbReference type="ARBA" id="ARBA00022679"/>
    </source>
</evidence>
<dbReference type="EC" id="2.8.1.13" evidence="9"/>
<dbReference type="GO" id="GO:0005737">
    <property type="term" value="C:cytoplasm"/>
    <property type="evidence" value="ECO:0007669"/>
    <property type="project" value="UniProtKB-SubCell"/>
</dbReference>
<dbReference type="EMBL" id="LIZY01000091">
    <property type="protein sequence ID" value="KPJ63119.1"/>
    <property type="molecule type" value="Genomic_DNA"/>
</dbReference>
<dbReference type="HAMAP" id="MF_00144">
    <property type="entry name" value="tRNA_thiouridyl_MnmA"/>
    <property type="match status" value="1"/>
</dbReference>
<keyword evidence="5 9" id="KW-0067">ATP-binding</keyword>
<comment type="subcellular location">
    <subcellularLocation>
        <location evidence="9">Cytoplasm</location>
    </subcellularLocation>
</comment>
<feature type="active site" description="Cysteine persulfide intermediate" evidence="9">
    <location>
        <position position="191"/>
    </location>
</feature>
<dbReference type="PANTHER" id="PTHR11933">
    <property type="entry name" value="TRNA 5-METHYLAMINOMETHYL-2-THIOURIDYLATE -METHYLTRANSFERASE"/>
    <property type="match status" value="1"/>
</dbReference>
<dbReference type="CDD" id="cd01998">
    <property type="entry name" value="MnmA_TRMU-like"/>
    <property type="match status" value="1"/>
</dbReference>
<dbReference type="GO" id="GO:0103016">
    <property type="term" value="F:tRNA-uridine 2-sulfurtransferase activity"/>
    <property type="evidence" value="ECO:0007669"/>
    <property type="project" value="UniProtKB-EC"/>
</dbReference>
<comment type="caution">
    <text evidence="12">The sequence shown here is derived from an EMBL/GenBank/DDBJ whole genome shotgun (WGS) entry which is preliminary data.</text>
</comment>
<keyword evidence="7" id="KW-1015">Disulfide bond</keyword>
<dbReference type="AlphaFoldDB" id="A0A0S7XLK3"/>
<dbReference type="InterPro" id="IPR014729">
    <property type="entry name" value="Rossmann-like_a/b/a_fold"/>
</dbReference>
<feature type="binding site" evidence="9">
    <location>
        <position position="26"/>
    </location>
    <ligand>
        <name>ATP</name>
        <dbReference type="ChEBI" id="CHEBI:30616"/>
    </ligand>
</feature>
<feature type="region of interest" description="Interaction with tRNA" evidence="9">
    <location>
        <begin position="141"/>
        <end position="143"/>
    </location>
</feature>
<comment type="similarity">
    <text evidence="9">Belongs to the MnmA/TRMU family.</text>
</comment>
<protein>
    <recommendedName>
        <fullName evidence="9">tRNA-specific 2-thiouridylase MnmA</fullName>
        <ecNumber evidence="9">2.8.1.13</ecNumber>
    </recommendedName>
</protein>
<evidence type="ECO:0000313" key="12">
    <source>
        <dbReference type="EMBL" id="KPJ63119.1"/>
    </source>
</evidence>
<dbReference type="InterPro" id="IPR004506">
    <property type="entry name" value="MnmA-like"/>
</dbReference>
<dbReference type="Pfam" id="PF20259">
    <property type="entry name" value="tRNA_Me_trans_M"/>
    <property type="match status" value="1"/>
</dbReference>
<organism evidence="12 13">
    <name type="scientific">candidate division KD3-62 bacterium DG_56</name>
    <dbReference type="NCBI Taxonomy" id="1704032"/>
    <lineage>
        <taxon>Bacteria</taxon>
        <taxon>candidate division KD3-62</taxon>
    </lineage>
</organism>
<evidence type="ECO:0000259" key="10">
    <source>
        <dbReference type="Pfam" id="PF20258"/>
    </source>
</evidence>
<feature type="region of interest" description="Interaction with tRNA" evidence="9">
    <location>
        <begin position="297"/>
        <end position="298"/>
    </location>
</feature>
<sequence>MSGGVDSAVAAALLVEAGWEVIGVTMLLLPPGEPFAARSCCSLEAAEEARQMAAGLGITHYVLDLRDAFREAVIEPFCREYHVGRTPNPCILCNRHVKFEALWERAQALRASYIATGHYVRVEFDEAASRWTLQRAVDRDKDQSYVLYTLTQEQLARTLMPMGGLTKAQARRKAATLGLRAARRPESQDICFVSNDDYRGYLRRMLGGMMQPGPIIHVDGRTLGEHEGLAHYTIGQRKRLGLAIGRPLYVVGLDVRRNAVIVGQSADLLAARVLVGGVNMVSLSDLEGEVRLSGQLRYRMQAAPCRIQKTDEKLAAVFDTPQRAITPGQAAVFYAGDRVACGGTIEAADRAG</sequence>
<dbReference type="Gene3D" id="2.40.30.10">
    <property type="entry name" value="Translation factors"/>
    <property type="match status" value="1"/>
</dbReference>
<accession>A0A0S7XLK3</accession>
<evidence type="ECO:0000256" key="4">
    <source>
        <dbReference type="ARBA" id="ARBA00022741"/>
    </source>
</evidence>
<evidence type="ECO:0000256" key="5">
    <source>
        <dbReference type="ARBA" id="ARBA00022840"/>
    </source>
</evidence>
<dbReference type="Gene3D" id="2.30.30.280">
    <property type="entry name" value="Adenine nucleotide alpha hydrolases-like domains"/>
    <property type="match status" value="1"/>
</dbReference>
<feature type="site" description="Interaction with tRNA" evidence="9">
    <location>
        <position position="118"/>
    </location>
</feature>
<keyword evidence="2 9" id="KW-0808">Transferase</keyword>
<dbReference type="NCBIfam" id="TIGR00420">
    <property type="entry name" value="trmU"/>
    <property type="match status" value="1"/>
</dbReference>
<keyword evidence="4 9" id="KW-0547">Nucleotide-binding</keyword>
<dbReference type="GO" id="GO:0002143">
    <property type="term" value="P:tRNA wobble position uridine thiolation"/>
    <property type="evidence" value="ECO:0007669"/>
    <property type="project" value="TreeGrafter"/>
</dbReference>
<feature type="binding site" evidence="9">
    <location>
        <position position="117"/>
    </location>
    <ligand>
        <name>ATP</name>
        <dbReference type="ChEBI" id="CHEBI:30616"/>
    </ligand>
</feature>
<comment type="function">
    <text evidence="9">Catalyzes the 2-thiolation of uridine at the wobble position (U34) of tRNA, leading to the formation of s(2)U34.</text>
</comment>
<feature type="site" description="Interaction with tRNA" evidence="9">
    <location>
        <position position="329"/>
    </location>
</feature>
<dbReference type="InterPro" id="IPR046885">
    <property type="entry name" value="MnmA-like_C"/>
</dbReference>
<reference evidence="12 13" key="1">
    <citation type="journal article" date="2015" name="Microbiome">
        <title>Genomic resolution of linkages in carbon, nitrogen, and sulfur cycling among widespread estuary sediment bacteria.</title>
        <authorList>
            <person name="Baker B.J."/>
            <person name="Lazar C.S."/>
            <person name="Teske A.P."/>
            <person name="Dick G.J."/>
        </authorList>
    </citation>
    <scope>NUCLEOTIDE SEQUENCE [LARGE SCALE GENOMIC DNA]</scope>
    <source>
        <strain evidence="12">DG_56</strain>
    </source>
</reference>
<dbReference type="PANTHER" id="PTHR11933:SF5">
    <property type="entry name" value="MITOCHONDRIAL TRNA-SPECIFIC 2-THIOURIDYLASE 1"/>
    <property type="match status" value="1"/>
</dbReference>
<evidence type="ECO:0000256" key="8">
    <source>
        <dbReference type="ARBA" id="ARBA00051542"/>
    </source>
</evidence>
<dbReference type="GO" id="GO:0005524">
    <property type="term" value="F:ATP binding"/>
    <property type="evidence" value="ECO:0007669"/>
    <property type="project" value="UniProtKB-KW"/>
</dbReference>
<dbReference type="Pfam" id="PF20258">
    <property type="entry name" value="tRNA_Me_trans_C"/>
    <property type="match status" value="1"/>
</dbReference>
<dbReference type="InterPro" id="IPR046884">
    <property type="entry name" value="MnmA-like_central"/>
</dbReference>
<evidence type="ECO:0000259" key="11">
    <source>
        <dbReference type="Pfam" id="PF20259"/>
    </source>
</evidence>
<name>A0A0S7XLK3_9BACT</name>
<dbReference type="FunFam" id="2.30.30.280:FF:000001">
    <property type="entry name" value="tRNA-specific 2-thiouridylase MnmA"/>
    <property type="match status" value="1"/>
</dbReference>
<comment type="caution">
    <text evidence="9">Lacks conserved residue(s) required for the propagation of feature annotation.</text>
</comment>
<proteinExistence type="inferred from homology"/>
<feature type="active site" description="Nucleophile" evidence="9">
    <location>
        <position position="93"/>
    </location>
</feature>
<dbReference type="PATRIC" id="fig|1704032.3.peg.673"/>
<evidence type="ECO:0000256" key="6">
    <source>
        <dbReference type="ARBA" id="ARBA00022884"/>
    </source>
</evidence>
<gene>
    <name evidence="9" type="primary">mnmA</name>
    <name evidence="12" type="ORF">AMK68_04125</name>
</gene>
<evidence type="ECO:0000256" key="9">
    <source>
        <dbReference type="HAMAP-Rule" id="MF_00144"/>
    </source>
</evidence>
<dbReference type="NCBIfam" id="NF001138">
    <property type="entry name" value="PRK00143.1"/>
    <property type="match status" value="1"/>
</dbReference>
<feature type="domain" description="tRNA-specific 2-thiouridylase MnmA-like central" evidence="11">
    <location>
        <begin position="209"/>
        <end position="264"/>
    </location>
</feature>
<dbReference type="Pfam" id="PF03054">
    <property type="entry name" value="tRNA_Me_trans"/>
    <property type="match status" value="1"/>
</dbReference>
<dbReference type="Gene3D" id="3.40.50.620">
    <property type="entry name" value="HUPs"/>
    <property type="match status" value="1"/>
</dbReference>
<comment type="catalytic activity">
    <reaction evidence="8 9">
        <text>S-sulfanyl-L-cysteinyl-[protein] + uridine(34) in tRNA + AH2 + ATP = 2-thiouridine(34) in tRNA + L-cysteinyl-[protein] + A + AMP + diphosphate + H(+)</text>
        <dbReference type="Rhea" id="RHEA:47032"/>
        <dbReference type="Rhea" id="RHEA-COMP:10131"/>
        <dbReference type="Rhea" id="RHEA-COMP:11726"/>
        <dbReference type="Rhea" id="RHEA-COMP:11727"/>
        <dbReference type="Rhea" id="RHEA-COMP:11728"/>
        <dbReference type="ChEBI" id="CHEBI:13193"/>
        <dbReference type="ChEBI" id="CHEBI:15378"/>
        <dbReference type="ChEBI" id="CHEBI:17499"/>
        <dbReference type="ChEBI" id="CHEBI:29950"/>
        <dbReference type="ChEBI" id="CHEBI:30616"/>
        <dbReference type="ChEBI" id="CHEBI:33019"/>
        <dbReference type="ChEBI" id="CHEBI:61963"/>
        <dbReference type="ChEBI" id="CHEBI:65315"/>
        <dbReference type="ChEBI" id="CHEBI:87170"/>
        <dbReference type="ChEBI" id="CHEBI:456215"/>
        <dbReference type="EC" id="2.8.1.13"/>
    </reaction>
</comment>
<evidence type="ECO:0000256" key="1">
    <source>
        <dbReference type="ARBA" id="ARBA00022555"/>
    </source>
</evidence>
<keyword evidence="6 9" id="KW-0694">RNA-binding</keyword>
<evidence type="ECO:0000256" key="7">
    <source>
        <dbReference type="ARBA" id="ARBA00023157"/>
    </source>
</evidence>
<keyword evidence="9" id="KW-0963">Cytoplasm</keyword>
<evidence type="ECO:0000256" key="3">
    <source>
        <dbReference type="ARBA" id="ARBA00022694"/>
    </source>
</evidence>